<proteinExistence type="predicted"/>
<feature type="compositionally biased region" description="Low complexity" evidence="1">
    <location>
        <begin position="50"/>
        <end position="60"/>
    </location>
</feature>
<name>A0A2I2KIX8_9ACTN</name>
<keyword evidence="4" id="KW-1185">Reference proteome</keyword>
<feature type="region of interest" description="Disordered" evidence="1">
    <location>
        <begin position="28"/>
        <end position="65"/>
    </location>
</feature>
<feature type="chain" id="PRO_5014978817" description="Peptidase inhibitor family I36" evidence="2">
    <location>
        <begin position="29"/>
        <end position="165"/>
    </location>
</feature>
<dbReference type="OrthoDB" id="2677885at2"/>
<dbReference type="AlphaFoldDB" id="A0A2I2KIX8"/>
<dbReference type="Pfam" id="PF03995">
    <property type="entry name" value="Inhibitor_I36"/>
    <property type="match status" value="1"/>
</dbReference>
<evidence type="ECO:0000313" key="3">
    <source>
        <dbReference type="EMBL" id="SNQ45610.1"/>
    </source>
</evidence>
<dbReference type="RefSeq" id="WP_101829756.1">
    <property type="nucleotide sequence ID" value="NZ_FZMO01000007.1"/>
</dbReference>
<sequence length="165" mass="16914">MTLRRGLAVAVSGAALVTLMASAQPADAAQSPSSAPLQNASAPRPAPVPGTASTTGNSGSRSGGGVGTRHLDGVCNQYSNGDGDLCVWSGANFTGTVKDFFYGTCGLVSPPPIGNVGSIWNYDRHLSARLFTAPNYIGSTAIIRPNTGGNLAPPFRDNISCFDWI</sequence>
<protein>
    <recommendedName>
        <fullName evidence="5">Peptidase inhibitor family I36</fullName>
    </recommendedName>
</protein>
<dbReference type="EMBL" id="FZMO01000007">
    <property type="protein sequence ID" value="SNQ45610.1"/>
    <property type="molecule type" value="Genomic_DNA"/>
</dbReference>
<evidence type="ECO:0000256" key="2">
    <source>
        <dbReference type="SAM" id="SignalP"/>
    </source>
</evidence>
<evidence type="ECO:0000313" key="4">
    <source>
        <dbReference type="Proteomes" id="UP000234331"/>
    </source>
</evidence>
<evidence type="ECO:0000256" key="1">
    <source>
        <dbReference type="SAM" id="MobiDB-lite"/>
    </source>
</evidence>
<feature type="compositionally biased region" description="Low complexity" evidence="1">
    <location>
        <begin position="28"/>
        <end position="43"/>
    </location>
</feature>
<gene>
    <name evidence="3" type="ORF">FRACA_1040015</name>
</gene>
<organism evidence="3 4">
    <name type="scientific">Frankia canadensis</name>
    <dbReference type="NCBI Taxonomy" id="1836972"/>
    <lineage>
        <taxon>Bacteria</taxon>
        <taxon>Bacillati</taxon>
        <taxon>Actinomycetota</taxon>
        <taxon>Actinomycetes</taxon>
        <taxon>Frankiales</taxon>
        <taxon>Frankiaceae</taxon>
        <taxon>Frankia</taxon>
    </lineage>
</organism>
<keyword evidence="2" id="KW-0732">Signal</keyword>
<feature type="signal peptide" evidence="2">
    <location>
        <begin position="1"/>
        <end position="28"/>
    </location>
</feature>
<evidence type="ECO:0008006" key="5">
    <source>
        <dbReference type="Google" id="ProtNLM"/>
    </source>
</evidence>
<accession>A0A2I2KIX8</accession>
<dbReference type="Proteomes" id="UP000234331">
    <property type="component" value="Unassembled WGS sequence"/>
</dbReference>
<reference evidence="3 4" key="1">
    <citation type="submission" date="2017-06" db="EMBL/GenBank/DDBJ databases">
        <authorList>
            <person name="Kim H.J."/>
            <person name="Triplett B.A."/>
        </authorList>
    </citation>
    <scope>NUCLEOTIDE SEQUENCE [LARGE SCALE GENOMIC DNA]</scope>
    <source>
        <strain evidence="3">FRACA_ARgP5</strain>
    </source>
</reference>